<evidence type="ECO:0000313" key="1">
    <source>
        <dbReference type="EMBL" id="KAL3316468.1"/>
    </source>
</evidence>
<gene>
    <name evidence="1" type="ORF">Ciccas_004892</name>
</gene>
<dbReference type="AlphaFoldDB" id="A0ABD2QAM8"/>
<reference evidence="1 2" key="1">
    <citation type="submission" date="2024-11" db="EMBL/GenBank/DDBJ databases">
        <title>Adaptive evolution of stress response genes in parasites aligns with host niche diversity.</title>
        <authorList>
            <person name="Hahn C."/>
            <person name="Resl P."/>
        </authorList>
    </citation>
    <scope>NUCLEOTIDE SEQUENCE [LARGE SCALE GENOMIC DNA]</scope>
    <source>
        <strain evidence="1">EGGRZ-B1_66</strain>
        <tissue evidence="1">Body</tissue>
    </source>
</reference>
<dbReference type="Proteomes" id="UP001626550">
    <property type="component" value="Unassembled WGS sequence"/>
</dbReference>
<comment type="caution">
    <text evidence="1">The sequence shown here is derived from an EMBL/GenBank/DDBJ whole genome shotgun (WGS) entry which is preliminary data.</text>
</comment>
<evidence type="ECO:0000313" key="2">
    <source>
        <dbReference type="Proteomes" id="UP001626550"/>
    </source>
</evidence>
<protein>
    <submittedName>
        <fullName evidence="1">Uncharacterized protein</fullName>
    </submittedName>
</protein>
<organism evidence="1 2">
    <name type="scientific">Cichlidogyrus casuarinus</name>
    <dbReference type="NCBI Taxonomy" id="1844966"/>
    <lineage>
        <taxon>Eukaryota</taxon>
        <taxon>Metazoa</taxon>
        <taxon>Spiralia</taxon>
        <taxon>Lophotrochozoa</taxon>
        <taxon>Platyhelminthes</taxon>
        <taxon>Monogenea</taxon>
        <taxon>Monopisthocotylea</taxon>
        <taxon>Dactylogyridea</taxon>
        <taxon>Ancyrocephalidae</taxon>
        <taxon>Cichlidogyrus</taxon>
    </lineage>
</organism>
<dbReference type="EMBL" id="JBJKFK010000536">
    <property type="protein sequence ID" value="KAL3316468.1"/>
    <property type="molecule type" value="Genomic_DNA"/>
</dbReference>
<accession>A0ABD2QAM8</accession>
<sequence length="81" mass="8753">MNVSVEPLTRTQDGLAALGRFLRDAGQTTDSKSPIVIGGCLGGYHDGLPDVTDLLCQLNRPDDLFGDPSLTIHLFEKDLLK</sequence>
<name>A0ABD2QAM8_9PLAT</name>
<keyword evidence="2" id="KW-1185">Reference proteome</keyword>
<proteinExistence type="predicted"/>